<dbReference type="KEGG" id="sted:SPTER_07930"/>
<evidence type="ECO:0000313" key="2">
    <source>
        <dbReference type="Proteomes" id="UP000320776"/>
    </source>
</evidence>
<evidence type="ECO:0000313" key="1">
    <source>
        <dbReference type="EMBL" id="QDR79518.1"/>
    </source>
</evidence>
<dbReference type="AlphaFoldDB" id="A0A517DQD1"/>
<name>A0A517DQD1_9FIRM</name>
<sequence>MQKIIWEVQYLSPPLAVRYCKKCGKKSEYICSRLFRVNAQRKYLDIWLIYKCSHCDTTWNATVYSRIKPQSLSPELLEQFYTNDSKLVEQYAMDIELLRRNGAEAGLPSYRITGDEICIGKPTELHIICKYSCQLKISTILREKLYLSQKTFTQMLACGQIKSSPGLDLKKCKLHSEVVLTRGSDTGHPAKEKY</sequence>
<organism evidence="1 2">
    <name type="scientific">Sporomusa termitida</name>
    <dbReference type="NCBI Taxonomy" id="2377"/>
    <lineage>
        <taxon>Bacteria</taxon>
        <taxon>Bacillati</taxon>
        <taxon>Bacillota</taxon>
        <taxon>Negativicutes</taxon>
        <taxon>Selenomonadales</taxon>
        <taxon>Sporomusaceae</taxon>
        <taxon>Sporomusa</taxon>
    </lineage>
</organism>
<dbReference type="EMBL" id="CP036259">
    <property type="protein sequence ID" value="QDR79518.1"/>
    <property type="molecule type" value="Genomic_DNA"/>
</dbReference>
<proteinExistence type="predicted"/>
<evidence type="ECO:0008006" key="3">
    <source>
        <dbReference type="Google" id="ProtNLM"/>
    </source>
</evidence>
<dbReference type="Pfam" id="PF06353">
    <property type="entry name" value="DUF1062"/>
    <property type="match status" value="1"/>
</dbReference>
<accession>A0A517DQD1</accession>
<gene>
    <name evidence="1" type="ORF">SPTER_07930</name>
</gene>
<reference evidence="1 2" key="1">
    <citation type="submission" date="2019-02" db="EMBL/GenBank/DDBJ databases">
        <title>Closed genome of Sporomusa termitida DSM 4440.</title>
        <authorList>
            <person name="Poehlein A."/>
            <person name="Daniel R."/>
        </authorList>
    </citation>
    <scope>NUCLEOTIDE SEQUENCE [LARGE SCALE GENOMIC DNA]</scope>
    <source>
        <strain evidence="1 2">DSM 4440</strain>
    </source>
</reference>
<keyword evidence="2" id="KW-1185">Reference proteome</keyword>
<dbReference type="OrthoDB" id="9810886at2"/>
<dbReference type="InterPro" id="IPR009412">
    <property type="entry name" value="DUF1062"/>
</dbReference>
<dbReference type="Proteomes" id="UP000320776">
    <property type="component" value="Chromosome"/>
</dbReference>
<dbReference type="RefSeq" id="WP_144349157.1">
    <property type="nucleotide sequence ID" value="NZ_CP036259.1"/>
</dbReference>
<protein>
    <recommendedName>
        <fullName evidence="3">DUF1062 domain-containing protein</fullName>
    </recommendedName>
</protein>